<dbReference type="Pfam" id="PF11387">
    <property type="entry name" value="DUF2795"/>
    <property type="match status" value="1"/>
</dbReference>
<evidence type="ECO:0000313" key="1">
    <source>
        <dbReference type="EMBL" id="ERJ18215.1"/>
    </source>
</evidence>
<evidence type="ECO:0008006" key="3">
    <source>
        <dbReference type="Google" id="ProtNLM"/>
    </source>
</evidence>
<dbReference type="EMBL" id="AFNV02000022">
    <property type="protein sequence ID" value="ERJ18215.1"/>
    <property type="molecule type" value="Genomic_DNA"/>
</dbReference>
<dbReference type="RefSeq" id="WP_006912452.1">
    <property type="nucleotide sequence ID" value="NZ_AFNV02000022.1"/>
</dbReference>
<dbReference type="AlphaFoldDB" id="U2EJM6"/>
<accession>U2EJM6</accession>
<reference evidence="1 2" key="2">
    <citation type="journal article" date="2013" name="PLoS ONE">
        <title>INDIGO - INtegrated Data Warehouse of MIcrobial GenOmes with Examples from the Red Sea Extremophiles.</title>
        <authorList>
            <person name="Alam I."/>
            <person name="Antunes A."/>
            <person name="Kamau A.A."/>
            <person name="Ba Alawi W."/>
            <person name="Kalkatawi M."/>
            <person name="Stingl U."/>
            <person name="Bajic V.B."/>
        </authorList>
    </citation>
    <scope>NUCLEOTIDE SEQUENCE [LARGE SCALE GENOMIC DNA]</scope>
    <source>
        <strain evidence="1 2">E1L3A</strain>
    </source>
</reference>
<dbReference type="InterPro" id="IPR021527">
    <property type="entry name" value="DUF2795"/>
</dbReference>
<keyword evidence="2" id="KW-1185">Reference proteome</keyword>
<proteinExistence type="predicted"/>
<reference evidence="1 2" key="1">
    <citation type="journal article" date="2011" name="J. Bacteriol.">
        <title>Genome sequence of Salinisphaera shabanensis, a gammaproteobacterium from the harsh, variable environment of the brine-seawater interface of the Shaban Deep in the Red Sea.</title>
        <authorList>
            <person name="Antunes A."/>
            <person name="Alam I."/>
            <person name="Bajic V.B."/>
            <person name="Stingl U."/>
        </authorList>
    </citation>
    <scope>NUCLEOTIDE SEQUENCE [LARGE SCALE GENOMIC DNA]</scope>
    <source>
        <strain evidence="1 2">E1L3A</strain>
    </source>
</reference>
<evidence type="ECO:0000313" key="2">
    <source>
        <dbReference type="Proteomes" id="UP000006242"/>
    </source>
</evidence>
<protein>
    <recommendedName>
        <fullName evidence="3">DUF2795 domain-containing protein</fullName>
    </recommendedName>
</protein>
<sequence length="64" mass="6520">MSNDPINLAAYLEGADFPATGGELAGVAASNGAPDDLLEQLRSFEGDHFDNANAVVEALGQNAS</sequence>
<comment type="caution">
    <text evidence="1">The sequence shown here is derived from an EMBL/GenBank/DDBJ whole genome shotgun (WGS) entry which is preliminary data.</text>
</comment>
<dbReference type="Proteomes" id="UP000006242">
    <property type="component" value="Unassembled WGS sequence"/>
</dbReference>
<name>U2EJM6_9GAMM</name>
<organism evidence="1 2">
    <name type="scientific">Salinisphaera shabanensis E1L3A</name>
    <dbReference type="NCBI Taxonomy" id="1033802"/>
    <lineage>
        <taxon>Bacteria</taxon>
        <taxon>Pseudomonadati</taxon>
        <taxon>Pseudomonadota</taxon>
        <taxon>Gammaproteobacteria</taxon>
        <taxon>Salinisphaerales</taxon>
        <taxon>Salinisphaeraceae</taxon>
        <taxon>Salinisphaera</taxon>
    </lineage>
</organism>
<gene>
    <name evidence="1" type="ORF">SSPSH_002992</name>
</gene>
<dbReference type="OrthoDB" id="7065594at2"/>